<gene>
    <name evidence="2" type="ORF">C1H46_024909</name>
</gene>
<accession>A0A540LSL6</accession>
<dbReference type="EMBL" id="VIEB01000476">
    <property type="protein sequence ID" value="TQD89510.1"/>
    <property type="molecule type" value="Genomic_DNA"/>
</dbReference>
<reference evidence="2 3" key="1">
    <citation type="journal article" date="2019" name="G3 (Bethesda)">
        <title>Sequencing of a Wild Apple (Malus baccata) Genome Unravels the Differences Between Cultivated and Wild Apple Species Regarding Disease Resistance and Cold Tolerance.</title>
        <authorList>
            <person name="Chen X."/>
        </authorList>
    </citation>
    <scope>NUCLEOTIDE SEQUENCE [LARGE SCALE GENOMIC DNA]</scope>
    <source>
        <strain evidence="3">cv. Shandingzi</strain>
        <tissue evidence="2">Leaves</tissue>
    </source>
</reference>
<proteinExistence type="predicted"/>
<dbReference type="Proteomes" id="UP000315295">
    <property type="component" value="Unassembled WGS sequence"/>
</dbReference>
<evidence type="ECO:0000256" key="1">
    <source>
        <dbReference type="SAM" id="MobiDB-lite"/>
    </source>
</evidence>
<feature type="region of interest" description="Disordered" evidence="1">
    <location>
        <begin position="9"/>
        <end position="30"/>
    </location>
</feature>
<comment type="caution">
    <text evidence="2">The sequence shown here is derived from an EMBL/GenBank/DDBJ whole genome shotgun (WGS) entry which is preliminary data.</text>
</comment>
<organism evidence="2 3">
    <name type="scientific">Malus baccata</name>
    <name type="common">Siberian crab apple</name>
    <name type="synonym">Pyrus baccata</name>
    <dbReference type="NCBI Taxonomy" id="106549"/>
    <lineage>
        <taxon>Eukaryota</taxon>
        <taxon>Viridiplantae</taxon>
        <taxon>Streptophyta</taxon>
        <taxon>Embryophyta</taxon>
        <taxon>Tracheophyta</taxon>
        <taxon>Spermatophyta</taxon>
        <taxon>Magnoliopsida</taxon>
        <taxon>eudicotyledons</taxon>
        <taxon>Gunneridae</taxon>
        <taxon>Pentapetalae</taxon>
        <taxon>rosids</taxon>
        <taxon>fabids</taxon>
        <taxon>Rosales</taxon>
        <taxon>Rosaceae</taxon>
        <taxon>Amygdaloideae</taxon>
        <taxon>Maleae</taxon>
        <taxon>Malus</taxon>
    </lineage>
</organism>
<dbReference type="AlphaFoldDB" id="A0A540LSL6"/>
<keyword evidence="3" id="KW-1185">Reference proteome</keyword>
<evidence type="ECO:0000313" key="2">
    <source>
        <dbReference type="EMBL" id="TQD89510.1"/>
    </source>
</evidence>
<protein>
    <submittedName>
        <fullName evidence="2">Uncharacterized protein</fullName>
    </submittedName>
</protein>
<evidence type="ECO:0000313" key="3">
    <source>
        <dbReference type="Proteomes" id="UP000315295"/>
    </source>
</evidence>
<sequence length="130" mass="14337">MVSVGFISVQPGNEGGSGGPRDDENPRKPPLCQRLYRQSLSELVVAVITIYREKGPEGVGEGGGRVEDEGLAYYTRREEHRRRKQTGEVGISGCKTGNALLLSYIDFSTGFSTYRISFPQKLTAHNVFIK</sequence>
<name>A0A540LSL6_MALBA</name>